<dbReference type="GeneID" id="6076547"/>
<dbReference type="InterPro" id="IPR025554">
    <property type="entry name" value="DUF4140"/>
</dbReference>
<accession>B0D9H0</accession>
<feature type="compositionally biased region" description="Low complexity" evidence="1">
    <location>
        <begin position="364"/>
        <end position="376"/>
    </location>
</feature>
<evidence type="ECO:0000313" key="5">
    <source>
        <dbReference type="Proteomes" id="UP000001194"/>
    </source>
</evidence>
<feature type="compositionally biased region" description="Low complexity" evidence="1">
    <location>
        <begin position="391"/>
        <end position="408"/>
    </location>
</feature>
<protein>
    <submittedName>
        <fullName evidence="4">Predicted protein</fullName>
    </submittedName>
</protein>
<evidence type="ECO:0000259" key="3">
    <source>
        <dbReference type="Pfam" id="PF13600"/>
    </source>
</evidence>
<feature type="compositionally biased region" description="Polar residues" evidence="1">
    <location>
        <begin position="377"/>
        <end position="389"/>
    </location>
</feature>
<dbReference type="Pfam" id="PF13600">
    <property type="entry name" value="DUF4140"/>
    <property type="match status" value="1"/>
</dbReference>
<evidence type="ECO:0000259" key="2">
    <source>
        <dbReference type="Pfam" id="PF13598"/>
    </source>
</evidence>
<dbReference type="HOGENOM" id="CLU_010457_2_0_1"/>
<dbReference type="RefSeq" id="XP_001880804.1">
    <property type="nucleotide sequence ID" value="XM_001880769.1"/>
</dbReference>
<keyword evidence="5" id="KW-1185">Reference proteome</keyword>
<feature type="compositionally biased region" description="Polar residues" evidence="1">
    <location>
        <begin position="409"/>
        <end position="425"/>
    </location>
</feature>
<proteinExistence type="predicted"/>
<feature type="domain" description="DUF4139" evidence="2">
    <location>
        <begin position="195"/>
        <end position="710"/>
    </location>
</feature>
<dbReference type="NCBIfam" id="TIGR02231">
    <property type="entry name" value="mucoidy inhibitor MuiA family protein"/>
    <property type="match status" value="2"/>
</dbReference>
<dbReference type="Proteomes" id="UP000001194">
    <property type="component" value="Unassembled WGS sequence"/>
</dbReference>
<feature type="region of interest" description="Disordered" evidence="1">
    <location>
        <begin position="364"/>
        <end position="434"/>
    </location>
</feature>
<dbReference type="InterPro" id="IPR011935">
    <property type="entry name" value="CHP02231"/>
</dbReference>
<evidence type="ECO:0000313" key="4">
    <source>
        <dbReference type="EMBL" id="EDR08579.1"/>
    </source>
</evidence>
<dbReference type="InParanoid" id="B0D9H0"/>
<evidence type="ECO:0000256" key="1">
    <source>
        <dbReference type="SAM" id="MobiDB-lite"/>
    </source>
</evidence>
<gene>
    <name evidence="4" type="ORF">LACBIDRAFT_296878</name>
</gene>
<dbReference type="EMBL" id="DS547101">
    <property type="protein sequence ID" value="EDR08579.1"/>
    <property type="molecule type" value="Genomic_DNA"/>
</dbReference>
<dbReference type="PANTHER" id="PTHR31005">
    <property type="entry name" value="DUF4139 DOMAIN-CONTAINING PROTEIN"/>
    <property type="match status" value="1"/>
</dbReference>
<organism evidence="5">
    <name type="scientific">Laccaria bicolor (strain S238N-H82 / ATCC MYA-4686)</name>
    <name type="common">Bicoloured deceiver</name>
    <name type="synonym">Laccaria laccata var. bicolor</name>
    <dbReference type="NCBI Taxonomy" id="486041"/>
    <lineage>
        <taxon>Eukaryota</taxon>
        <taxon>Fungi</taxon>
        <taxon>Dikarya</taxon>
        <taxon>Basidiomycota</taxon>
        <taxon>Agaricomycotina</taxon>
        <taxon>Agaricomycetes</taxon>
        <taxon>Agaricomycetidae</taxon>
        <taxon>Agaricales</taxon>
        <taxon>Agaricineae</taxon>
        <taxon>Hydnangiaceae</taxon>
        <taxon>Laccaria</taxon>
    </lineage>
</organism>
<reference evidence="4 5" key="1">
    <citation type="journal article" date="2008" name="Nature">
        <title>The genome of Laccaria bicolor provides insights into mycorrhizal symbiosis.</title>
        <authorList>
            <person name="Martin F."/>
            <person name="Aerts A."/>
            <person name="Ahren D."/>
            <person name="Brun A."/>
            <person name="Danchin E.G.J."/>
            <person name="Duchaussoy F."/>
            <person name="Gibon J."/>
            <person name="Kohler A."/>
            <person name="Lindquist E."/>
            <person name="Pereda V."/>
            <person name="Salamov A."/>
            <person name="Shapiro H.J."/>
            <person name="Wuyts J."/>
            <person name="Blaudez D."/>
            <person name="Buee M."/>
            <person name="Brokstein P."/>
            <person name="Canbaeck B."/>
            <person name="Cohen D."/>
            <person name="Courty P.E."/>
            <person name="Coutinho P.M."/>
            <person name="Delaruelle C."/>
            <person name="Detter J.C."/>
            <person name="Deveau A."/>
            <person name="DiFazio S."/>
            <person name="Duplessis S."/>
            <person name="Fraissinet-Tachet L."/>
            <person name="Lucic E."/>
            <person name="Frey-Klett P."/>
            <person name="Fourrey C."/>
            <person name="Feussner I."/>
            <person name="Gay G."/>
            <person name="Grimwood J."/>
            <person name="Hoegger P.J."/>
            <person name="Jain P."/>
            <person name="Kilaru S."/>
            <person name="Labbe J."/>
            <person name="Lin Y.C."/>
            <person name="Legue V."/>
            <person name="Le Tacon F."/>
            <person name="Marmeisse R."/>
            <person name="Melayah D."/>
            <person name="Montanini B."/>
            <person name="Muratet M."/>
            <person name="Nehls U."/>
            <person name="Niculita-Hirzel H."/>
            <person name="Oudot-Le Secq M.P."/>
            <person name="Peter M."/>
            <person name="Quesneville H."/>
            <person name="Rajashekar B."/>
            <person name="Reich M."/>
            <person name="Rouhier N."/>
            <person name="Schmutz J."/>
            <person name="Yin T."/>
            <person name="Chalot M."/>
            <person name="Henrissat B."/>
            <person name="Kuees U."/>
            <person name="Lucas S."/>
            <person name="Van de Peer Y."/>
            <person name="Podila G.K."/>
            <person name="Polle A."/>
            <person name="Pukkila P.J."/>
            <person name="Richardson P.M."/>
            <person name="Rouze P."/>
            <person name="Sanders I.R."/>
            <person name="Stajich J.E."/>
            <person name="Tunlid A."/>
            <person name="Tuskan G."/>
            <person name="Grigoriev I.V."/>
        </authorList>
    </citation>
    <scope>NUCLEOTIDE SEQUENCE [LARGE SCALE GENOMIC DNA]</scope>
    <source>
        <strain evidence="5">S238N-H82 / ATCC MYA-4686</strain>
    </source>
</reference>
<dbReference type="AlphaFoldDB" id="B0D9H0"/>
<sequence length="720" mass="77871">MASTFTISAFDHPIKSVTVFKSSKAEVVRSFDISLKKGRNNVEIRGLSSFIDTHSVRVSGLGSAARLLDVACTIATSKSASYLPDSSTEVIRKLRVRKNTLERERTLRNNESQLLLAYAGTLGGEHVNPQQMTAFLEGFMQQGKKIIEEASLSEQIIELERLIEAENEKSTSKRGTTDGKVNIVLGADEDFNAEIKLTYIVSNATWEPTYELHATTENGKPSNSVALHYRARVTQSTGEDWNNTLLTLSTVTGTTTKAIPKLRALKLHPSKATPAFNNVFQRPSAFNNHSNVTSGLFGAGNNVGPSVPGLSFSASNVPPGEKASGFQSQQAAFGSSGGFGSFANQSQQRSAFGFPQFGQQIPQPQIQQFQQQQQAQSSLFGQSHSTPGTSFGAAPSQQQPQPSLFGQPHQPQHSLFGQSHSTPGTSFGAAPSPQVLPIDPTLLAQYQAELASAEGHPLPDEDDFENVASPNTTGVEPTTVVAETPIAISYSVQGESTIPSDDVVHQVVIAVLPFEATISYISVPRIEPRVYLQCQVKNSSEYRLLAGPVTVILDDSYVSRTSIEDINTGDNFDCTLGDDASTKVTYSCTSRTAKESGGAFSETTNTTTYTTKISLHNKHAFVIDDLIVKDVIPTCDQDKRTKVILRKPAALAEAKDRQIVDLKTDGLRVGWEKVAEGGKGGEKEGKFEWRWKVGSGAKVTLDAEWEVQGPGDSPTRVFYS</sequence>
<feature type="region of interest" description="Disordered" evidence="1">
    <location>
        <begin position="312"/>
        <end position="331"/>
    </location>
</feature>
<dbReference type="InterPro" id="IPR037291">
    <property type="entry name" value="DUF4139"/>
</dbReference>
<name>B0D9H0_LACBS</name>
<dbReference type="KEGG" id="lbc:LACBIDRAFT_296878"/>
<dbReference type="PANTHER" id="PTHR31005:SF8">
    <property type="entry name" value="DUF4139 DOMAIN-CONTAINING PROTEIN"/>
    <property type="match status" value="1"/>
</dbReference>
<dbReference type="Pfam" id="PF13598">
    <property type="entry name" value="DUF4139"/>
    <property type="match status" value="1"/>
</dbReference>
<dbReference type="OrthoDB" id="10068793at2759"/>
<feature type="domain" description="DUF4140" evidence="3">
    <location>
        <begin position="17"/>
        <end position="114"/>
    </location>
</feature>